<dbReference type="EMBL" id="CP004144">
    <property type="protein sequence ID" value="AGF98430.1"/>
    <property type="molecule type" value="Genomic_DNA"/>
</dbReference>
<accession>M1Q7Z5</accession>
<dbReference type="Proteomes" id="UP000011718">
    <property type="component" value="Chromosome"/>
</dbReference>
<proteinExistence type="predicted"/>
<gene>
    <name evidence="1" type="ORF">MmTuc01_3173</name>
</gene>
<reference evidence="1 2" key="1">
    <citation type="journal article" date="2013" name="Genome Announc.">
        <title>Complete Genome of a Methanosarcina mazei Strain Isolated from Sediment Samples from an Amazonian Flooded Area.</title>
        <authorList>
            <person name="Assis das Gracas D."/>
            <person name="Thiago Juca Ramos R."/>
            <person name="Vieira Araujo A.C."/>
            <person name="Zahlouth R."/>
            <person name="Ribeiro Carneiro A."/>
            <person name="Souza Lopes T."/>
            <person name="Azevedo Barauna R."/>
            <person name="Azevedo V."/>
            <person name="Cruz Schneider M.P."/>
            <person name="Pellizari V.H."/>
            <person name="Silva A."/>
        </authorList>
    </citation>
    <scope>NUCLEOTIDE SEQUENCE [LARGE SCALE GENOMIC DNA]</scope>
    <source>
        <strain evidence="1 2">Tuc01</strain>
    </source>
</reference>
<evidence type="ECO:0000313" key="2">
    <source>
        <dbReference type="Proteomes" id="UP000011718"/>
    </source>
</evidence>
<dbReference type="HOGENOM" id="CLU_3021009_0_0_2"/>
<dbReference type="AlphaFoldDB" id="M1Q7Z5"/>
<dbReference type="KEGG" id="mmaz:MmTuc01_3173"/>
<organism evidence="1 2">
    <name type="scientific">Methanosarcina mazei Tuc01</name>
    <dbReference type="NCBI Taxonomy" id="1236903"/>
    <lineage>
        <taxon>Archaea</taxon>
        <taxon>Methanobacteriati</taxon>
        <taxon>Methanobacteriota</taxon>
        <taxon>Stenosarchaea group</taxon>
        <taxon>Methanomicrobia</taxon>
        <taxon>Methanosarcinales</taxon>
        <taxon>Methanosarcinaceae</taxon>
        <taxon>Methanosarcina</taxon>
    </lineage>
</organism>
<name>M1Q7Z5_METMZ</name>
<sequence length="55" mass="6264">MIVHLKESCLEGKEGEIISHYPPVELVEYEWGAGKEEILNVNVMPDNVPNNLTER</sequence>
<dbReference type="BioCyc" id="MMAZ1236903:G139K-3019-MONOMER"/>
<protein>
    <submittedName>
        <fullName evidence="1">Uncharacterized protein</fullName>
    </submittedName>
</protein>
<evidence type="ECO:0000313" key="1">
    <source>
        <dbReference type="EMBL" id="AGF98430.1"/>
    </source>
</evidence>